<reference evidence="1" key="1">
    <citation type="journal article" date="2021" name="Proc. Natl. Acad. Sci. U.S.A.">
        <title>A Catalog of Tens of Thousands of Viruses from Human Metagenomes Reveals Hidden Associations with Chronic Diseases.</title>
        <authorList>
            <person name="Tisza M.J."/>
            <person name="Buck C.B."/>
        </authorList>
    </citation>
    <scope>NUCLEOTIDE SEQUENCE</scope>
    <source>
        <strain evidence="1">Cthae16</strain>
    </source>
</reference>
<sequence>MRYGLPKTVTIEGVEYPIETDYRVILDIFEAMNDKDLTGQKKALVILYIFYPTFEQIPEAHLEAALKKCFAFINGEDEYTEPEKRKPQLMDWEQDYRYIIAPVNRIAGQDIRAVDYVHWWTFLSYFQEIGDCYFAQIVRIRKLKANGKLTQKDDKAFYRQNRAAIDIKNKYSAAEEEIISKWI</sequence>
<dbReference type="InterPro" id="IPR009660">
    <property type="entry name" value="Phage_A500_Gp15"/>
</dbReference>
<protein>
    <recommendedName>
        <fullName evidence="2">Bacteriophage Gp15 protein</fullName>
    </recommendedName>
</protein>
<dbReference type="EMBL" id="BK016126">
    <property type="protein sequence ID" value="DAF97075.1"/>
    <property type="molecule type" value="Genomic_DNA"/>
</dbReference>
<name>A0A8S5URL6_9CAUD</name>
<accession>A0A8S5URL6</accession>
<organism evidence="1">
    <name type="scientific">Siphoviridae sp. cthae16</name>
    <dbReference type="NCBI Taxonomy" id="2825617"/>
    <lineage>
        <taxon>Viruses</taxon>
        <taxon>Duplodnaviria</taxon>
        <taxon>Heunggongvirae</taxon>
        <taxon>Uroviricota</taxon>
        <taxon>Caudoviricetes</taxon>
    </lineage>
</organism>
<evidence type="ECO:0008006" key="2">
    <source>
        <dbReference type="Google" id="ProtNLM"/>
    </source>
</evidence>
<dbReference type="Pfam" id="PF06854">
    <property type="entry name" value="Phage_Gp15"/>
    <property type="match status" value="1"/>
</dbReference>
<proteinExistence type="predicted"/>
<evidence type="ECO:0000313" key="1">
    <source>
        <dbReference type="EMBL" id="DAF97075.1"/>
    </source>
</evidence>